<accession>A0A6C0B0R2</accession>
<evidence type="ECO:0000313" key="1">
    <source>
        <dbReference type="EMBL" id="QHS85108.1"/>
    </source>
</evidence>
<protein>
    <submittedName>
        <fullName evidence="1">Uncharacterized protein</fullName>
    </submittedName>
</protein>
<proteinExistence type="predicted"/>
<name>A0A6C0B0R2_9ZZZZ</name>
<dbReference type="EMBL" id="MN739040">
    <property type="protein sequence ID" value="QHS85108.1"/>
    <property type="molecule type" value="Genomic_DNA"/>
</dbReference>
<reference evidence="1" key="1">
    <citation type="journal article" date="2020" name="Nature">
        <title>Giant virus diversity and host interactions through global metagenomics.</title>
        <authorList>
            <person name="Schulz F."/>
            <person name="Roux S."/>
            <person name="Paez-Espino D."/>
            <person name="Jungbluth S."/>
            <person name="Walsh D.A."/>
            <person name="Denef V.J."/>
            <person name="McMahon K.D."/>
            <person name="Konstantinidis K.T."/>
            <person name="Eloe-Fadrosh E.A."/>
            <person name="Kyrpides N.C."/>
            <person name="Woyke T."/>
        </authorList>
    </citation>
    <scope>NUCLEOTIDE SEQUENCE</scope>
    <source>
        <strain evidence="1">GVMAG-M-3300009182-67</strain>
    </source>
</reference>
<dbReference type="AlphaFoldDB" id="A0A6C0B0R2"/>
<organism evidence="1">
    <name type="scientific">viral metagenome</name>
    <dbReference type="NCBI Taxonomy" id="1070528"/>
    <lineage>
        <taxon>unclassified sequences</taxon>
        <taxon>metagenomes</taxon>
        <taxon>organismal metagenomes</taxon>
    </lineage>
</organism>
<sequence length="424" mass="46243">MASLSEVSPGYYLNSNNVPTNCPYFDAAAPGTGPMGLVSAKAQSTEFEKWNGSFNYSLKSKSDLNLNPQPEGNVYGVFPKAEQNRAGIYAIETDRGELSATANTQVNISGQKTFQNRLQDPVRPTMKETTLYTYNGTVAPVTKAQATYTQFIPQYAKIGGKEVRVGGSSNFGLRTATEYSYFATPGPTPINGQAIQNPDARLGKNTQPVPDFNVDGAGTLTNALPDGSRYQQYRLIAQPTTSGLKFNYNVETDGGSIHDYSQLLGKEVEGIENRYTASYQIAPLLTNPLNVIWDPDNKGTIPALYGNDKPTDFAYANMKDLPPDRFYGGGYSDVWSNDTSKTSTNAYILGLEQGIHNQRLEWSNGVNTLPGIVYTPEDSGKEPTPMLTYGGDKSVFDQYLNNISQSYPNNTYTTLGMPTSGYLS</sequence>